<protein>
    <submittedName>
        <fullName evidence="2">Max-binding protein MNT</fullName>
    </submittedName>
</protein>
<name>A0A4D9EPP2_9SAUR</name>
<evidence type="ECO:0000256" key="1">
    <source>
        <dbReference type="SAM" id="MobiDB-lite"/>
    </source>
</evidence>
<dbReference type="Proteomes" id="UP000297703">
    <property type="component" value="Unassembled WGS sequence"/>
</dbReference>
<reference evidence="2 3" key="1">
    <citation type="submission" date="2019-04" db="EMBL/GenBank/DDBJ databases">
        <title>Draft genome of the big-headed turtle Platysternon megacephalum.</title>
        <authorList>
            <person name="Gong S."/>
        </authorList>
    </citation>
    <scope>NUCLEOTIDE SEQUENCE [LARGE SCALE GENOMIC DNA]</scope>
    <source>
        <strain evidence="2">DO16091913</strain>
        <tissue evidence="2">Muscle</tissue>
    </source>
</reference>
<organism evidence="2 3">
    <name type="scientific">Platysternon megacephalum</name>
    <name type="common">big-headed turtle</name>
    <dbReference type="NCBI Taxonomy" id="55544"/>
    <lineage>
        <taxon>Eukaryota</taxon>
        <taxon>Metazoa</taxon>
        <taxon>Chordata</taxon>
        <taxon>Craniata</taxon>
        <taxon>Vertebrata</taxon>
        <taxon>Euteleostomi</taxon>
        <taxon>Archelosauria</taxon>
        <taxon>Testudinata</taxon>
        <taxon>Testudines</taxon>
        <taxon>Cryptodira</taxon>
        <taxon>Durocryptodira</taxon>
        <taxon>Testudinoidea</taxon>
        <taxon>Platysternidae</taxon>
        <taxon>Platysternon</taxon>
    </lineage>
</organism>
<keyword evidence="3" id="KW-1185">Reference proteome</keyword>
<feature type="compositionally biased region" description="Polar residues" evidence="1">
    <location>
        <begin position="67"/>
        <end position="89"/>
    </location>
</feature>
<accession>A0A4D9EPP2</accession>
<dbReference type="AlphaFoldDB" id="A0A4D9EPP2"/>
<dbReference type="EMBL" id="QXTE01000016">
    <property type="protein sequence ID" value="TFK13381.1"/>
    <property type="molecule type" value="Genomic_DNA"/>
</dbReference>
<evidence type="ECO:0000313" key="2">
    <source>
        <dbReference type="EMBL" id="TFK13381.1"/>
    </source>
</evidence>
<evidence type="ECO:0000313" key="3">
    <source>
        <dbReference type="Proteomes" id="UP000297703"/>
    </source>
</evidence>
<comment type="caution">
    <text evidence="2">The sequence shown here is derived from an EMBL/GenBank/DDBJ whole genome shotgun (WGS) entry which is preliminary data.</text>
</comment>
<reference evidence="2 3" key="2">
    <citation type="submission" date="2019-04" db="EMBL/GenBank/DDBJ databases">
        <title>The genome sequence of big-headed turtle.</title>
        <authorList>
            <person name="Gong S."/>
        </authorList>
    </citation>
    <scope>NUCLEOTIDE SEQUENCE [LARGE SCALE GENOMIC DNA]</scope>
    <source>
        <strain evidence="2">DO16091913</strain>
        <tissue evidence="2">Muscle</tissue>
    </source>
</reference>
<gene>
    <name evidence="2" type="ORF">DR999_PMT03338</name>
</gene>
<proteinExistence type="predicted"/>
<sequence>MCTCTDTCRGTRPSMHTHTYREPQTQRHTILAKGFSMSPRRLPGLGAVVVSTAPGSMSLQHKEGVSDGSSEQSSCHQLQSIPHSSQHHQNAAGALKGHCTLVSPLPLPT</sequence>
<feature type="region of interest" description="Disordered" evidence="1">
    <location>
        <begin position="58"/>
        <end position="92"/>
    </location>
</feature>